<feature type="domain" description="Fumarate lyase N-terminal" evidence="2">
    <location>
        <begin position="17"/>
        <end position="296"/>
    </location>
</feature>
<proteinExistence type="predicted"/>
<dbReference type="InterPro" id="IPR000362">
    <property type="entry name" value="Fumarate_lyase_fam"/>
</dbReference>
<keyword evidence="4" id="KW-1185">Reference proteome</keyword>
<dbReference type="Proteomes" id="UP001596302">
    <property type="component" value="Unassembled WGS sequence"/>
</dbReference>
<organism evidence="3 4">
    <name type="scientific">Pseudonocardia hispaniensis</name>
    <dbReference type="NCBI Taxonomy" id="904933"/>
    <lineage>
        <taxon>Bacteria</taxon>
        <taxon>Bacillati</taxon>
        <taxon>Actinomycetota</taxon>
        <taxon>Actinomycetes</taxon>
        <taxon>Pseudonocardiales</taxon>
        <taxon>Pseudonocardiaceae</taxon>
        <taxon>Pseudonocardia</taxon>
    </lineage>
</organism>
<dbReference type="PANTHER" id="PTHR43172:SF1">
    <property type="entry name" value="ADENYLOSUCCINATE LYASE"/>
    <property type="match status" value="1"/>
</dbReference>
<dbReference type="PRINTS" id="PR00145">
    <property type="entry name" value="ARGSUCLYASE"/>
</dbReference>
<evidence type="ECO:0000256" key="1">
    <source>
        <dbReference type="ARBA" id="ARBA00023239"/>
    </source>
</evidence>
<dbReference type="PANTHER" id="PTHR43172">
    <property type="entry name" value="ADENYLOSUCCINATE LYASE"/>
    <property type="match status" value="1"/>
</dbReference>
<dbReference type="SUPFAM" id="SSF48557">
    <property type="entry name" value="L-aspartase-like"/>
    <property type="match status" value="1"/>
</dbReference>
<keyword evidence="1 3" id="KW-0456">Lyase</keyword>
<dbReference type="EMBL" id="JBHSQW010000039">
    <property type="protein sequence ID" value="MFC5996346.1"/>
    <property type="molecule type" value="Genomic_DNA"/>
</dbReference>
<gene>
    <name evidence="3" type="ORF">ACFQE5_19255</name>
</gene>
<sequence length="451" mass="48396">MGTRLSSSTLYAHLWGTPELAGVFDERAMLQSWLDILAALARAQAAFGIVPGRAAEEIAAAARVDALDLEYVAEQTRLTSHSTLGLIRGLLRVLPADVREYVYLGATVQDVSDTWFGLVMREVGGIAWRDLRLLEAALVDLARRHRSTVMAGRTHGQPGAPITFGFKVASWADEVRRHLQRLREGRDRWVVGQLGGAVGALAFFGADALALRARFCAELGLADPGISWLTARDRVAEFGTTLALICGTLARIGTEVYELARPEIGELAEPAPPGGVSSITMPHKRNPESSEHLDTLARLTRSAAAVLVEGVVAGHERDGRGWKAEWIALPEVSQLAGAALRIALGLIEGLEVHPDAMATNVTRFGSGLVSERVLAGLSRQIGKHRAQQALHEVLRQDGAELAAGLVRRGLATEDQVRTWACGPAVDVAAQMVDVVLAKAESARAAEPQEWA</sequence>
<name>A0ABW1J6E4_9PSEU</name>
<accession>A0ABW1J6E4</accession>
<evidence type="ECO:0000313" key="4">
    <source>
        <dbReference type="Proteomes" id="UP001596302"/>
    </source>
</evidence>
<evidence type="ECO:0000313" key="3">
    <source>
        <dbReference type="EMBL" id="MFC5996346.1"/>
    </source>
</evidence>
<dbReference type="Pfam" id="PF00206">
    <property type="entry name" value="Lyase_1"/>
    <property type="match status" value="1"/>
</dbReference>
<dbReference type="Gene3D" id="1.20.200.10">
    <property type="entry name" value="Fumarase/aspartase (Central domain)"/>
    <property type="match status" value="1"/>
</dbReference>
<reference evidence="4" key="1">
    <citation type="journal article" date="2019" name="Int. J. Syst. Evol. Microbiol.">
        <title>The Global Catalogue of Microorganisms (GCM) 10K type strain sequencing project: providing services to taxonomists for standard genome sequencing and annotation.</title>
        <authorList>
            <consortium name="The Broad Institute Genomics Platform"/>
            <consortium name="The Broad Institute Genome Sequencing Center for Infectious Disease"/>
            <person name="Wu L."/>
            <person name="Ma J."/>
        </authorList>
    </citation>
    <scope>NUCLEOTIDE SEQUENCE [LARGE SCALE GENOMIC DNA]</scope>
    <source>
        <strain evidence="4">CCM 8391</strain>
    </source>
</reference>
<evidence type="ECO:0000259" key="2">
    <source>
        <dbReference type="Pfam" id="PF00206"/>
    </source>
</evidence>
<protein>
    <submittedName>
        <fullName evidence="3">Adenylosuccinate lyase family protein</fullName>
    </submittedName>
</protein>
<comment type="caution">
    <text evidence="3">The sequence shown here is derived from an EMBL/GenBank/DDBJ whole genome shotgun (WGS) entry which is preliminary data.</text>
</comment>
<dbReference type="InterPro" id="IPR008948">
    <property type="entry name" value="L-Aspartase-like"/>
</dbReference>
<dbReference type="PRINTS" id="PR00149">
    <property type="entry name" value="FUMRATELYASE"/>
</dbReference>
<dbReference type="CDD" id="cd01597">
    <property type="entry name" value="pCLME"/>
    <property type="match status" value="1"/>
</dbReference>
<dbReference type="GO" id="GO:0016829">
    <property type="term" value="F:lyase activity"/>
    <property type="evidence" value="ECO:0007669"/>
    <property type="project" value="UniProtKB-KW"/>
</dbReference>
<dbReference type="RefSeq" id="WP_379586944.1">
    <property type="nucleotide sequence ID" value="NZ_JBHSQW010000039.1"/>
</dbReference>
<dbReference type="InterPro" id="IPR022761">
    <property type="entry name" value="Fumarate_lyase_N"/>
</dbReference>